<accession>A0A9P6WYY8</accession>
<evidence type="ECO:0000313" key="3">
    <source>
        <dbReference type="Proteomes" id="UP000716291"/>
    </source>
</evidence>
<dbReference type="EMBL" id="JAANQT010003030">
    <property type="protein sequence ID" value="KAG1301516.1"/>
    <property type="molecule type" value="Genomic_DNA"/>
</dbReference>
<dbReference type="Proteomes" id="UP000716291">
    <property type="component" value="Unassembled WGS sequence"/>
</dbReference>
<name>A0A9P6WYY8_RHIOR</name>
<feature type="region of interest" description="Disordered" evidence="1">
    <location>
        <begin position="24"/>
        <end position="49"/>
    </location>
</feature>
<proteinExistence type="predicted"/>
<evidence type="ECO:0000256" key="1">
    <source>
        <dbReference type="SAM" id="MobiDB-lite"/>
    </source>
</evidence>
<comment type="caution">
    <text evidence="2">The sequence shown here is derived from an EMBL/GenBank/DDBJ whole genome shotgun (WGS) entry which is preliminary data.</text>
</comment>
<dbReference type="AlphaFoldDB" id="A0A9P6WYY8"/>
<dbReference type="OrthoDB" id="2266407at2759"/>
<feature type="compositionally biased region" description="Low complexity" evidence="1">
    <location>
        <begin position="29"/>
        <end position="44"/>
    </location>
</feature>
<protein>
    <submittedName>
        <fullName evidence="2">Uncharacterized protein</fullName>
    </submittedName>
</protein>
<evidence type="ECO:0000313" key="2">
    <source>
        <dbReference type="EMBL" id="KAG1301516.1"/>
    </source>
</evidence>
<organism evidence="2 3">
    <name type="scientific">Rhizopus oryzae</name>
    <name type="common">Mucormycosis agent</name>
    <name type="synonym">Rhizopus arrhizus var. delemar</name>
    <dbReference type="NCBI Taxonomy" id="64495"/>
    <lineage>
        <taxon>Eukaryota</taxon>
        <taxon>Fungi</taxon>
        <taxon>Fungi incertae sedis</taxon>
        <taxon>Mucoromycota</taxon>
        <taxon>Mucoromycotina</taxon>
        <taxon>Mucoromycetes</taxon>
        <taxon>Mucorales</taxon>
        <taxon>Mucorineae</taxon>
        <taxon>Rhizopodaceae</taxon>
        <taxon>Rhizopus</taxon>
    </lineage>
</organism>
<gene>
    <name evidence="2" type="ORF">G6F64_011729</name>
</gene>
<sequence length="90" mass="10517">MCEIALQDDIIYLKSTTTINTFREDSSDLHSQSSQSSESSLDLSATKEWETKERKDRIMDKIQTAIKDLVETEDDEYIKTCWEDLESFQE</sequence>
<reference evidence="2" key="1">
    <citation type="journal article" date="2020" name="Microb. Genom.">
        <title>Genetic diversity of clinical and environmental Mucorales isolates obtained from an investigation of mucormycosis cases among solid organ transplant recipients.</title>
        <authorList>
            <person name="Nguyen M.H."/>
            <person name="Kaul D."/>
            <person name="Muto C."/>
            <person name="Cheng S.J."/>
            <person name="Richter R.A."/>
            <person name="Bruno V.M."/>
            <person name="Liu G."/>
            <person name="Beyhan S."/>
            <person name="Sundermann A.J."/>
            <person name="Mounaud S."/>
            <person name="Pasculle A.W."/>
            <person name="Nierman W.C."/>
            <person name="Driscoll E."/>
            <person name="Cumbie R."/>
            <person name="Clancy C.J."/>
            <person name="Dupont C.L."/>
        </authorList>
    </citation>
    <scope>NUCLEOTIDE SEQUENCE</scope>
    <source>
        <strain evidence="2">GL11</strain>
    </source>
</reference>
<keyword evidence="3" id="KW-1185">Reference proteome</keyword>